<dbReference type="SUPFAM" id="SSF55073">
    <property type="entry name" value="Nucleotide cyclase"/>
    <property type="match status" value="1"/>
</dbReference>
<feature type="transmembrane region" description="Helical" evidence="1">
    <location>
        <begin position="20"/>
        <end position="37"/>
    </location>
</feature>
<dbReference type="InterPro" id="IPR000160">
    <property type="entry name" value="GGDEF_dom"/>
</dbReference>
<dbReference type="SMART" id="SM00267">
    <property type="entry name" value="GGDEF"/>
    <property type="match status" value="1"/>
</dbReference>
<feature type="domain" description="GGDEF" evidence="2">
    <location>
        <begin position="80"/>
        <end position="231"/>
    </location>
</feature>
<gene>
    <name evidence="3" type="ORF">C1E24_17505</name>
</gene>
<proteinExistence type="predicted"/>
<dbReference type="Proteomes" id="UP000309186">
    <property type="component" value="Unassembled WGS sequence"/>
</dbReference>
<comment type="caution">
    <text evidence="3">The sequence shown here is derived from an EMBL/GenBank/DDBJ whole genome shotgun (WGS) entry which is preliminary data.</text>
</comment>
<organism evidence="3 4">
    <name type="scientific">Pseudoalteromonas phenolica</name>
    <dbReference type="NCBI Taxonomy" id="161398"/>
    <lineage>
        <taxon>Bacteria</taxon>
        <taxon>Pseudomonadati</taxon>
        <taxon>Pseudomonadota</taxon>
        <taxon>Gammaproteobacteria</taxon>
        <taxon>Alteromonadales</taxon>
        <taxon>Pseudoalteromonadaceae</taxon>
        <taxon>Pseudoalteromonas</taxon>
    </lineage>
</organism>
<dbReference type="EMBL" id="PPSW01000030">
    <property type="protein sequence ID" value="TLX45710.1"/>
    <property type="molecule type" value="Genomic_DNA"/>
</dbReference>
<dbReference type="Gene3D" id="3.30.70.270">
    <property type="match status" value="1"/>
</dbReference>
<dbReference type="AlphaFoldDB" id="A0A5R9PXS5"/>
<protein>
    <recommendedName>
        <fullName evidence="2">GGDEF domain-containing protein</fullName>
    </recommendedName>
</protein>
<evidence type="ECO:0000256" key="1">
    <source>
        <dbReference type="SAM" id="Phobius"/>
    </source>
</evidence>
<name>A0A5R9PXS5_9GAMM</name>
<sequence length="233" mass="27101">MQILLSELKANLSRRAKFDVVVITIILLLGFVVSQQFDFLEWIYQSSRQYEHYELDELVPTLLFGVLAFAYFSYRRWHDVKLLSKYLEEQSLTEPVTHIANRRALFALLEQIAQEEEPQHGFILISVFGLDEIRNKLGFITVEHIVIELLYLLNQELEDDQLIIAWHTGQFIVHAPNYNQAKAHLLAERLAQANKTATQAILRKLHIQSASTMVNRKTSEAELLERLEDNLLD</sequence>
<dbReference type="OrthoDB" id="766410at2"/>
<feature type="transmembrane region" description="Helical" evidence="1">
    <location>
        <begin position="57"/>
        <end position="74"/>
    </location>
</feature>
<evidence type="ECO:0000259" key="2">
    <source>
        <dbReference type="SMART" id="SM00267"/>
    </source>
</evidence>
<evidence type="ECO:0000313" key="4">
    <source>
        <dbReference type="Proteomes" id="UP000309186"/>
    </source>
</evidence>
<dbReference type="InterPro" id="IPR029787">
    <property type="entry name" value="Nucleotide_cyclase"/>
</dbReference>
<keyword evidence="1" id="KW-1133">Transmembrane helix</keyword>
<evidence type="ECO:0000313" key="3">
    <source>
        <dbReference type="EMBL" id="TLX45710.1"/>
    </source>
</evidence>
<dbReference type="Pfam" id="PF00990">
    <property type="entry name" value="GGDEF"/>
    <property type="match status" value="1"/>
</dbReference>
<reference evidence="3 4" key="1">
    <citation type="submission" date="2018-01" db="EMBL/GenBank/DDBJ databases">
        <title>Co-occurrence of chitin degradation, pigmentation and bioactivity in marine Pseudoalteromonas.</title>
        <authorList>
            <person name="Paulsen S."/>
            <person name="Gram L."/>
            <person name="Machado H."/>
        </authorList>
    </citation>
    <scope>NUCLEOTIDE SEQUENCE [LARGE SCALE GENOMIC DNA]</scope>
    <source>
        <strain evidence="3 4">S3663</strain>
    </source>
</reference>
<keyword evidence="1" id="KW-0472">Membrane</keyword>
<keyword evidence="1" id="KW-0812">Transmembrane</keyword>
<accession>A0A5R9PXS5</accession>
<dbReference type="InterPro" id="IPR043128">
    <property type="entry name" value="Rev_trsase/Diguanyl_cyclase"/>
</dbReference>